<keyword evidence="4" id="KW-1185">Reference proteome</keyword>
<evidence type="ECO:0000259" key="2">
    <source>
        <dbReference type="PROSITE" id="PS51011"/>
    </source>
</evidence>
<dbReference type="InterPro" id="IPR001606">
    <property type="entry name" value="ARID_dom"/>
</dbReference>
<dbReference type="InterPro" id="IPR036431">
    <property type="entry name" value="ARID_dom_sf"/>
</dbReference>
<feature type="compositionally biased region" description="Low complexity" evidence="1">
    <location>
        <begin position="16"/>
        <end position="25"/>
    </location>
</feature>
<organism evidence="3 4">
    <name type="scientific">Hibiscus sabdariffa</name>
    <name type="common">roselle</name>
    <dbReference type="NCBI Taxonomy" id="183260"/>
    <lineage>
        <taxon>Eukaryota</taxon>
        <taxon>Viridiplantae</taxon>
        <taxon>Streptophyta</taxon>
        <taxon>Embryophyta</taxon>
        <taxon>Tracheophyta</taxon>
        <taxon>Spermatophyta</taxon>
        <taxon>Magnoliopsida</taxon>
        <taxon>eudicotyledons</taxon>
        <taxon>Gunneridae</taxon>
        <taxon>Pentapetalae</taxon>
        <taxon>rosids</taxon>
        <taxon>malvids</taxon>
        <taxon>Malvales</taxon>
        <taxon>Malvaceae</taxon>
        <taxon>Malvoideae</taxon>
        <taxon>Hibiscus</taxon>
    </lineage>
</organism>
<dbReference type="PROSITE" id="PS51011">
    <property type="entry name" value="ARID"/>
    <property type="match status" value="1"/>
</dbReference>
<name>A0ABR2TCG7_9ROSI</name>
<reference evidence="3 4" key="1">
    <citation type="journal article" date="2024" name="G3 (Bethesda)">
        <title>Genome assembly of Hibiscus sabdariffa L. provides insights into metabolisms of medicinal natural products.</title>
        <authorList>
            <person name="Kim T."/>
        </authorList>
    </citation>
    <scope>NUCLEOTIDE SEQUENCE [LARGE SCALE GENOMIC DNA]</scope>
    <source>
        <strain evidence="3">TK-2024</strain>
        <tissue evidence="3">Old leaves</tissue>
    </source>
</reference>
<evidence type="ECO:0000256" key="1">
    <source>
        <dbReference type="SAM" id="MobiDB-lite"/>
    </source>
</evidence>
<dbReference type="Proteomes" id="UP001396334">
    <property type="component" value="Unassembled WGS sequence"/>
</dbReference>
<sequence length="378" mass="42147">MRSVIVDTGSRFVPDSSMRSSPSHSGVLSRNGFPMSTSRVGGGMQYSNQSSVKNYRVPFKVPLLIARILCFKTKLLPVKDGTDSSLLGRYSFMYVAYGHNSLYSPFLLRNLQLRQKFLSPISLEISESLSPEHVPEVCTAREQYDLALADPRYFDIMLELVSVIKNRPLQVPVICRGKELNLHRMFVEVTCRGGILKVCQQRRLQEVCAALAENLGDWDLYNIYMTVLYDLESCFPPGEWFCNVQSAFEWLLGRRSISDFLFAGPPLRPCTSYNKVVPRLREEQHPPPWIQPSAPYTNAAAPVNNNNQQWTSFPAGFNIGSTGHSDTSSFGPCPMPGVILNGGQPCLTGLKQGQPSEWIEASALFANSEPVKNNPAVD</sequence>
<protein>
    <recommendedName>
        <fullName evidence="2">ARID domain-containing protein</fullName>
    </recommendedName>
</protein>
<gene>
    <name evidence="3" type="ORF">V6N11_077239</name>
</gene>
<dbReference type="SUPFAM" id="SSF46774">
    <property type="entry name" value="ARID-like"/>
    <property type="match status" value="1"/>
</dbReference>
<evidence type="ECO:0000313" key="3">
    <source>
        <dbReference type="EMBL" id="KAK9035191.1"/>
    </source>
</evidence>
<evidence type="ECO:0000313" key="4">
    <source>
        <dbReference type="Proteomes" id="UP001396334"/>
    </source>
</evidence>
<accession>A0ABR2TCG7</accession>
<proteinExistence type="predicted"/>
<feature type="region of interest" description="Disordered" evidence="1">
    <location>
        <begin position="1"/>
        <end position="32"/>
    </location>
</feature>
<dbReference type="SMART" id="SM00501">
    <property type="entry name" value="BRIGHT"/>
    <property type="match status" value="1"/>
</dbReference>
<comment type="caution">
    <text evidence="3">The sequence shown here is derived from an EMBL/GenBank/DDBJ whole genome shotgun (WGS) entry which is preliminary data.</text>
</comment>
<dbReference type="Gene3D" id="1.10.150.60">
    <property type="entry name" value="ARID DNA-binding domain"/>
    <property type="match status" value="1"/>
</dbReference>
<feature type="domain" description="ARID" evidence="2">
    <location>
        <begin position="148"/>
        <end position="236"/>
    </location>
</feature>
<dbReference type="Pfam" id="PF01388">
    <property type="entry name" value="ARID"/>
    <property type="match status" value="1"/>
</dbReference>
<dbReference type="EMBL" id="JBBPBN010000006">
    <property type="protein sequence ID" value="KAK9035191.1"/>
    <property type="molecule type" value="Genomic_DNA"/>
</dbReference>